<dbReference type="Proteomes" id="UP001499988">
    <property type="component" value="Unassembled WGS sequence"/>
</dbReference>
<evidence type="ECO:0000313" key="1">
    <source>
        <dbReference type="EMBL" id="GAA4886570.1"/>
    </source>
</evidence>
<dbReference type="RefSeq" id="WP_345335230.1">
    <property type="nucleotide sequence ID" value="NZ_BAABJZ010000066.1"/>
</dbReference>
<evidence type="ECO:0000313" key="2">
    <source>
        <dbReference type="Proteomes" id="UP001499988"/>
    </source>
</evidence>
<proteinExistence type="predicted"/>
<sequence length="55" mass="6017">MTVTLNGSTIQIARPVHSISVNKNRVAFKDVQGDKCAELASASERRSFIELLVKS</sequence>
<dbReference type="EMBL" id="BAABJZ010000066">
    <property type="protein sequence ID" value="GAA4886570.1"/>
    <property type="molecule type" value="Genomic_DNA"/>
</dbReference>
<name>A0ABP9ESW8_9GAMM</name>
<organism evidence="1 2">
    <name type="scientific">Ferrimonas pelagia</name>
    <dbReference type="NCBI Taxonomy" id="1177826"/>
    <lineage>
        <taxon>Bacteria</taxon>
        <taxon>Pseudomonadati</taxon>
        <taxon>Pseudomonadota</taxon>
        <taxon>Gammaproteobacteria</taxon>
        <taxon>Alteromonadales</taxon>
        <taxon>Ferrimonadaceae</taxon>
        <taxon>Ferrimonas</taxon>
    </lineage>
</organism>
<comment type="caution">
    <text evidence="1">The sequence shown here is derived from an EMBL/GenBank/DDBJ whole genome shotgun (WGS) entry which is preliminary data.</text>
</comment>
<protein>
    <submittedName>
        <fullName evidence="1">Uncharacterized protein</fullName>
    </submittedName>
</protein>
<reference evidence="2" key="1">
    <citation type="journal article" date="2019" name="Int. J. Syst. Evol. Microbiol.">
        <title>The Global Catalogue of Microorganisms (GCM) 10K type strain sequencing project: providing services to taxonomists for standard genome sequencing and annotation.</title>
        <authorList>
            <consortium name="The Broad Institute Genomics Platform"/>
            <consortium name="The Broad Institute Genome Sequencing Center for Infectious Disease"/>
            <person name="Wu L."/>
            <person name="Ma J."/>
        </authorList>
    </citation>
    <scope>NUCLEOTIDE SEQUENCE [LARGE SCALE GENOMIC DNA]</scope>
    <source>
        <strain evidence="2">JCM 18401</strain>
    </source>
</reference>
<gene>
    <name evidence="1" type="ORF">GCM10023333_19930</name>
</gene>
<keyword evidence="2" id="KW-1185">Reference proteome</keyword>
<accession>A0ABP9ESW8</accession>